<accession>A0A1I7VMG4</accession>
<dbReference type="CTD" id="9943177"/>
<dbReference type="WBParaSite" id="EN70_4169">
    <property type="protein sequence ID" value="EN70_4169"/>
    <property type="gene ID" value="EN70_4169"/>
</dbReference>
<protein>
    <submittedName>
        <fullName evidence="3">DNA helicase</fullName>
    </submittedName>
</protein>
<evidence type="ECO:0000313" key="2">
    <source>
        <dbReference type="Proteomes" id="UP000095285"/>
    </source>
</evidence>
<gene>
    <name evidence="1 3" type="ORF">LOAG_05769</name>
</gene>
<reference evidence="1 2" key="1">
    <citation type="submission" date="2012-04" db="EMBL/GenBank/DDBJ databases">
        <title>The Genome Sequence of Loa loa.</title>
        <authorList>
            <consortium name="The Broad Institute Genome Sequencing Platform"/>
            <consortium name="Broad Institute Genome Sequencing Center for Infectious Disease"/>
            <person name="Nutman T.B."/>
            <person name="Fink D.L."/>
            <person name="Russ C."/>
            <person name="Young S."/>
            <person name="Zeng Q."/>
            <person name="Gargeya S."/>
            <person name="Alvarado L."/>
            <person name="Berlin A."/>
            <person name="Chapman S.B."/>
            <person name="Chen Z."/>
            <person name="Freedman E."/>
            <person name="Gellesch M."/>
            <person name="Goldberg J."/>
            <person name="Griggs A."/>
            <person name="Gujja S."/>
            <person name="Heilman E.R."/>
            <person name="Heiman D."/>
            <person name="Howarth C."/>
            <person name="Mehta T."/>
            <person name="Neiman D."/>
            <person name="Pearson M."/>
            <person name="Roberts A."/>
            <person name="Saif S."/>
            <person name="Shea T."/>
            <person name="Shenoy N."/>
            <person name="Sisk P."/>
            <person name="Stolte C."/>
            <person name="Sykes S."/>
            <person name="White J."/>
            <person name="Yandava C."/>
            <person name="Haas B."/>
            <person name="Henn M.R."/>
            <person name="Nusbaum C."/>
            <person name="Birren B."/>
        </authorList>
    </citation>
    <scope>NUCLEOTIDE SEQUENCE [LARGE SCALE GENOMIC DNA]</scope>
</reference>
<dbReference type="KEGG" id="loa:LOAG_05769"/>
<sequence length="60" mass="6967">MGTVEEKLRQSSVKSGFELRALRWSDNYRGYLELLSQIAETIDITSDMSEVEGEQFMPFF</sequence>
<organism evidence="2 3">
    <name type="scientific">Loa loa</name>
    <name type="common">Eye worm</name>
    <name type="synonym">Filaria loa</name>
    <dbReference type="NCBI Taxonomy" id="7209"/>
    <lineage>
        <taxon>Eukaryota</taxon>
        <taxon>Metazoa</taxon>
        <taxon>Ecdysozoa</taxon>
        <taxon>Nematoda</taxon>
        <taxon>Chromadorea</taxon>
        <taxon>Rhabditida</taxon>
        <taxon>Spirurina</taxon>
        <taxon>Spiruromorpha</taxon>
        <taxon>Filarioidea</taxon>
        <taxon>Onchocercidae</taxon>
        <taxon>Loa</taxon>
    </lineage>
</organism>
<evidence type="ECO:0000313" key="3">
    <source>
        <dbReference type="WBParaSite" id="EN70_4169"/>
    </source>
</evidence>
<reference evidence="3" key="2">
    <citation type="submission" date="2016-11" db="UniProtKB">
        <authorList>
            <consortium name="WormBaseParasite"/>
        </authorList>
    </citation>
    <scope>IDENTIFICATION</scope>
</reference>
<accession>A0A1S0TZ73</accession>
<keyword evidence="2" id="KW-1185">Reference proteome</keyword>
<dbReference type="Proteomes" id="UP000095285">
    <property type="component" value="Unassembled WGS sequence"/>
</dbReference>
<dbReference type="AlphaFoldDB" id="A0A1I7VMG4"/>
<dbReference type="RefSeq" id="XP_003141354.1">
    <property type="nucleotide sequence ID" value="XM_003141306.1"/>
</dbReference>
<evidence type="ECO:0000313" key="1">
    <source>
        <dbReference type="EMBL" id="EFO22720.1"/>
    </source>
</evidence>
<dbReference type="EMBL" id="JH712118">
    <property type="protein sequence ID" value="EFO22720.1"/>
    <property type="molecule type" value="Genomic_DNA"/>
</dbReference>
<dbReference type="GeneID" id="9943177"/>
<proteinExistence type="predicted"/>
<name>A0A1I7VMG4_LOALO</name>